<keyword evidence="4 7" id="KW-0067">ATP-binding</keyword>
<feature type="region of interest" description="Disordered" evidence="8">
    <location>
        <begin position="663"/>
        <end position="691"/>
    </location>
</feature>
<evidence type="ECO:0000256" key="2">
    <source>
        <dbReference type="ARBA" id="ARBA00022695"/>
    </source>
</evidence>
<dbReference type="EMBL" id="WBMT01000013">
    <property type="protein sequence ID" value="KAB2345469.1"/>
    <property type="molecule type" value="Genomic_DNA"/>
</dbReference>
<keyword evidence="12" id="KW-1185">Reference proteome</keyword>
<feature type="domain" description="Glutamate-ammonia ligase adenylyltransferase repeated" evidence="9">
    <location>
        <begin position="695"/>
        <end position="878"/>
    </location>
</feature>
<proteinExistence type="inferred from homology"/>
<evidence type="ECO:0000259" key="9">
    <source>
        <dbReference type="Pfam" id="PF03710"/>
    </source>
</evidence>
<dbReference type="GO" id="GO:0000287">
    <property type="term" value="F:magnesium ion binding"/>
    <property type="evidence" value="ECO:0007669"/>
    <property type="project" value="UniProtKB-UniRule"/>
</dbReference>
<dbReference type="InterPro" id="IPR005190">
    <property type="entry name" value="GlnE_rpt_dom"/>
</dbReference>
<comment type="function">
    <text evidence="7">Involved in the regulation of glutamine synthetase GlnA, a key enzyme in the process to assimilate ammonia. When cellular nitrogen levels are high, the C-terminal adenylyl transferase (AT) inactivates GlnA by covalent transfer of an adenylyl group from ATP to specific tyrosine residue of GlnA, thus reducing its activity. Conversely, when nitrogen levels are low, the N-terminal adenylyl removase (AR) activates GlnA by removing the adenylyl group by phosphorolysis, increasing its activity. The regulatory region of GlnE binds the signal transduction protein PII (GlnB) which indicates the nitrogen status of the cell.</text>
</comment>
<dbReference type="SUPFAM" id="SSF81301">
    <property type="entry name" value="Nucleotidyltransferase"/>
    <property type="match status" value="2"/>
</dbReference>
<evidence type="ECO:0000259" key="10">
    <source>
        <dbReference type="Pfam" id="PF08335"/>
    </source>
</evidence>
<dbReference type="RefSeq" id="WP_151564399.1">
    <property type="nucleotide sequence ID" value="NZ_WBMT01000013.1"/>
</dbReference>
<comment type="cofactor">
    <cofactor evidence="7">
        <name>Mg(2+)</name>
        <dbReference type="ChEBI" id="CHEBI:18420"/>
    </cofactor>
</comment>
<name>A0A6H9YHR1_9ACTN</name>
<feature type="region of interest" description="Adenylyl removase" evidence="7">
    <location>
        <begin position="1"/>
        <end position="509"/>
    </location>
</feature>
<evidence type="ECO:0000256" key="8">
    <source>
        <dbReference type="SAM" id="MobiDB-lite"/>
    </source>
</evidence>
<dbReference type="GO" id="GO:0047388">
    <property type="term" value="F:[glutamine synthetase]-adenylyl-L-tyrosine phosphorylase activity"/>
    <property type="evidence" value="ECO:0007669"/>
    <property type="project" value="UniProtKB-EC"/>
</dbReference>
<reference evidence="11 12" key="1">
    <citation type="submission" date="2019-09" db="EMBL/GenBank/DDBJ databases">
        <title>Actinomadura physcomitrii sp. nov., a novel actinomycete isolated from moss [Physcomitrium sphaericum (Ludw) Fuernr].</title>
        <authorList>
            <person name="Zhuang X."/>
            <person name="Liu C."/>
        </authorList>
    </citation>
    <scope>NUCLEOTIDE SEQUENCE [LARGE SCALE GENOMIC DNA]</scope>
    <source>
        <strain evidence="11 12">HMC1</strain>
    </source>
</reference>
<dbReference type="Gene3D" id="1.20.120.330">
    <property type="entry name" value="Nucleotidyltransferases domain 2"/>
    <property type="match status" value="2"/>
</dbReference>
<dbReference type="Proteomes" id="UP000468735">
    <property type="component" value="Unassembled WGS sequence"/>
</dbReference>
<dbReference type="PANTHER" id="PTHR30621:SF0">
    <property type="entry name" value="BIFUNCTIONAL GLUTAMINE SYNTHETASE ADENYLYLTRANSFERASE_ADENYLYL-REMOVING ENZYME"/>
    <property type="match status" value="1"/>
</dbReference>
<dbReference type="OrthoDB" id="9759366at2"/>
<dbReference type="Pfam" id="PF08335">
    <property type="entry name" value="GlnD_UR_UTase"/>
    <property type="match status" value="2"/>
</dbReference>
<dbReference type="PANTHER" id="PTHR30621">
    <property type="entry name" value="GLUTAMINE SYNTHETASE ADENYLYLTRANSFERASE"/>
    <property type="match status" value="1"/>
</dbReference>
<dbReference type="NCBIfam" id="NF010707">
    <property type="entry name" value="PRK14109.1"/>
    <property type="match status" value="1"/>
</dbReference>
<keyword evidence="1 7" id="KW-0808">Transferase</keyword>
<organism evidence="11 12">
    <name type="scientific">Actinomadura rudentiformis</name>
    <dbReference type="NCBI Taxonomy" id="359158"/>
    <lineage>
        <taxon>Bacteria</taxon>
        <taxon>Bacillati</taxon>
        <taxon>Actinomycetota</taxon>
        <taxon>Actinomycetes</taxon>
        <taxon>Streptosporangiales</taxon>
        <taxon>Thermomonosporaceae</taxon>
        <taxon>Actinomadura</taxon>
    </lineage>
</organism>
<feature type="region of interest" description="Adenylyl transferase" evidence="7">
    <location>
        <begin position="517"/>
        <end position="1047"/>
    </location>
</feature>
<sequence>MQQPWTPDRRPSLAGRLARLGFTDAGLAERRLIEEDPDGVLGDGRLDALGATADPDLALTGVLRLLAAAGDDGAELRAVLHKDPATRERLFTVLGVSAALGDHLARHPADWQVLRGDGALQAASPATVRADLLRAVGADPAGPEPVASGSGTETLVALRAAYRRHLLQLAGRDLIGAADVGQVSAELADLAAAALEAGLAVARAAVPECAACRLAVIGMGKCGGRELNYVSDVDVIFVAEAREGHPEEAGLRTATRLASALMRACSASTEEGALWEVDAALRPEGKAGPLVRTVASHRAYYERWAKTWEFQALLKARPVAGDAELGRRYMETITPIVWRAVGRGREGETPATGGENFVADVQAMRRRVEAHLTERGQDAERQLKLGPGGLRDVEFAVQLLQLVHGRADATLRGAGTLEALEALSHGGYVGRDDAAALASAYRFLRRVEHLIQLHRLRRTHLVPDDPIDLRRLGRALGLRTDPVGEFTALWRRHAREVRRIHEKLFYRPLLLAVARLPGEESRLTPEAARVRLEALGFNDPAGALRHIEALTSGVSRRASIQRTLLPVMLGWFADAPDPDAGLLGFRRVSDALGTTPWYLRLLRDEVTVAERMARVLASSRYATDLLLRAPEAVAMLGSESELTPRPYETLRVEAMAAVRRRAEGDLSRHRAEGDLSRHRADGDPDKRRAEGDLVDNSEAAVAVVRGLRRRELFRVAVADLLGLAGVRTVGETLTDITTVTVEAALQAAINKIEMERREPLPTRMAVVAMGRFGGHELGYGSDADVMFVHDPLPGADERAASRAAHAVAEELRRLLALPAPDPALEIDPNLRPEGRQGPLVRTLASYAAYYARWSAPWESQALLRADPIIGNRDLCERFRTLIDPVRWPEGGIDDDTVREIRRLKARMESERLPRGVDRRQHIKLGPGGLSDVEWVAQLIQLRHAHDVPALRTTRTLATLDAAVGAGLLDEDDARVLSEAWRLATRIRGVIMLVRGRASDLLPTDHHRERSAVASVLGYPGTGDLLEDYRRHARRARAVVDRVFYGAE</sequence>
<dbReference type="InterPro" id="IPR013546">
    <property type="entry name" value="PII_UdlTrfase/GS_AdlTrfase"/>
</dbReference>
<dbReference type="GO" id="GO:0008882">
    <property type="term" value="F:[glutamate-ammonia-ligase] adenylyltransferase activity"/>
    <property type="evidence" value="ECO:0007669"/>
    <property type="project" value="UniProtKB-UniRule"/>
</dbReference>
<comment type="similarity">
    <text evidence="7">Belongs to the GlnE family.</text>
</comment>
<dbReference type="Gene3D" id="3.30.460.10">
    <property type="entry name" value="Beta Polymerase, domain 2"/>
    <property type="match status" value="2"/>
</dbReference>
<comment type="catalytic activity">
    <reaction evidence="7">
        <text>[glutamine synthetase]-L-tyrosine + ATP = [glutamine synthetase]-O(4)-(5'-adenylyl)-L-tyrosine + diphosphate</text>
        <dbReference type="Rhea" id="RHEA:18589"/>
        <dbReference type="Rhea" id="RHEA-COMP:10660"/>
        <dbReference type="Rhea" id="RHEA-COMP:10661"/>
        <dbReference type="ChEBI" id="CHEBI:30616"/>
        <dbReference type="ChEBI" id="CHEBI:33019"/>
        <dbReference type="ChEBI" id="CHEBI:46858"/>
        <dbReference type="ChEBI" id="CHEBI:83624"/>
        <dbReference type="EC" id="2.7.7.42"/>
    </reaction>
</comment>
<feature type="domain" description="Glutamate-ammonia ligase adenylyltransferase repeated" evidence="9">
    <location>
        <begin position="88"/>
        <end position="328"/>
    </location>
</feature>
<evidence type="ECO:0000256" key="6">
    <source>
        <dbReference type="ARBA" id="ARBA00023268"/>
    </source>
</evidence>
<dbReference type="HAMAP" id="MF_00802">
    <property type="entry name" value="GlnE"/>
    <property type="match status" value="1"/>
</dbReference>
<feature type="domain" description="PII-uridylyltransferase/Glutamine-synthetase adenylyltransferase" evidence="10">
    <location>
        <begin position="363"/>
        <end position="505"/>
    </location>
</feature>
<gene>
    <name evidence="7" type="primary">glnE</name>
    <name evidence="11" type="ORF">F8566_26210</name>
</gene>
<evidence type="ECO:0000256" key="5">
    <source>
        <dbReference type="ARBA" id="ARBA00022842"/>
    </source>
</evidence>
<comment type="catalytic activity">
    <reaction evidence="7">
        <text>[glutamine synthetase]-O(4)-(5'-adenylyl)-L-tyrosine + phosphate = [glutamine synthetase]-L-tyrosine + ADP</text>
        <dbReference type="Rhea" id="RHEA:43716"/>
        <dbReference type="Rhea" id="RHEA-COMP:10660"/>
        <dbReference type="Rhea" id="RHEA-COMP:10661"/>
        <dbReference type="ChEBI" id="CHEBI:43474"/>
        <dbReference type="ChEBI" id="CHEBI:46858"/>
        <dbReference type="ChEBI" id="CHEBI:83624"/>
        <dbReference type="ChEBI" id="CHEBI:456216"/>
        <dbReference type="EC" id="2.7.7.89"/>
    </reaction>
</comment>
<dbReference type="GO" id="GO:0005829">
    <property type="term" value="C:cytosol"/>
    <property type="evidence" value="ECO:0007669"/>
    <property type="project" value="TreeGrafter"/>
</dbReference>
<dbReference type="EC" id="2.7.7.89" evidence="7"/>
<evidence type="ECO:0000313" key="12">
    <source>
        <dbReference type="Proteomes" id="UP000468735"/>
    </source>
</evidence>
<dbReference type="GO" id="GO:0005524">
    <property type="term" value="F:ATP binding"/>
    <property type="evidence" value="ECO:0007669"/>
    <property type="project" value="UniProtKB-UniRule"/>
</dbReference>
<protein>
    <recommendedName>
        <fullName evidence="7">Bifunctional glutamine synthetase adenylyltransferase/adenylyl-removing enzyme</fullName>
    </recommendedName>
    <alternativeName>
        <fullName evidence="7">ATP:glutamine synthetase adenylyltransferase</fullName>
    </alternativeName>
    <alternativeName>
        <fullName evidence="7">ATase</fullName>
    </alternativeName>
    <domain>
        <recommendedName>
            <fullName evidence="7">Glutamine synthetase adenylyl-L-tyrosine phosphorylase</fullName>
            <ecNumber evidence="7">2.7.7.89</ecNumber>
        </recommendedName>
        <alternativeName>
            <fullName evidence="7">Adenylyl removase</fullName>
            <shortName evidence="7">AR</shortName>
            <shortName evidence="7">AT-N</shortName>
        </alternativeName>
    </domain>
    <domain>
        <recommendedName>
            <fullName evidence="7">Glutamine synthetase adenylyl transferase</fullName>
            <ecNumber evidence="7">2.7.7.42</ecNumber>
        </recommendedName>
        <alternativeName>
            <fullName evidence="7">Adenylyl transferase</fullName>
            <shortName evidence="7">AT</shortName>
            <shortName evidence="7">AT-C</shortName>
        </alternativeName>
    </domain>
</protein>
<feature type="domain" description="PII-uridylyltransferase/Glutamine-synthetase adenylyltransferase" evidence="10">
    <location>
        <begin position="903"/>
        <end position="1042"/>
    </location>
</feature>
<keyword evidence="6 7" id="KW-0511">Multifunctional enzyme</keyword>
<accession>A0A6H9YHR1</accession>
<dbReference type="InterPro" id="IPR023057">
    <property type="entry name" value="GlnE"/>
</dbReference>
<dbReference type="Pfam" id="PF03710">
    <property type="entry name" value="GlnE"/>
    <property type="match status" value="2"/>
</dbReference>
<dbReference type="CDD" id="cd05401">
    <property type="entry name" value="NT_GlnE_GlnD_like"/>
    <property type="match status" value="2"/>
</dbReference>
<dbReference type="SUPFAM" id="SSF81593">
    <property type="entry name" value="Nucleotidyltransferase substrate binding subunit/domain"/>
    <property type="match status" value="2"/>
</dbReference>
<dbReference type="AlphaFoldDB" id="A0A6H9YHR1"/>
<keyword evidence="3 7" id="KW-0547">Nucleotide-binding</keyword>
<keyword evidence="5 7" id="KW-0460">Magnesium</keyword>
<evidence type="ECO:0000256" key="3">
    <source>
        <dbReference type="ARBA" id="ARBA00022741"/>
    </source>
</evidence>
<keyword evidence="2 7" id="KW-0548">Nucleotidyltransferase</keyword>
<dbReference type="InterPro" id="IPR043519">
    <property type="entry name" value="NT_sf"/>
</dbReference>
<evidence type="ECO:0000313" key="11">
    <source>
        <dbReference type="EMBL" id="KAB2345469.1"/>
    </source>
</evidence>
<dbReference type="EC" id="2.7.7.42" evidence="7"/>
<evidence type="ECO:0000256" key="7">
    <source>
        <dbReference type="HAMAP-Rule" id="MF_00802"/>
    </source>
</evidence>
<dbReference type="GO" id="GO:0000820">
    <property type="term" value="P:regulation of glutamine family amino acid metabolic process"/>
    <property type="evidence" value="ECO:0007669"/>
    <property type="project" value="UniProtKB-UniRule"/>
</dbReference>
<evidence type="ECO:0000256" key="1">
    <source>
        <dbReference type="ARBA" id="ARBA00022679"/>
    </source>
</evidence>
<evidence type="ECO:0000256" key="4">
    <source>
        <dbReference type="ARBA" id="ARBA00022840"/>
    </source>
</evidence>
<comment type="caution">
    <text evidence="11">The sequence shown here is derived from an EMBL/GenBank/DDBJ whole genome shotgun (WGS) entry which is preliminary data.</text>
</comment>